<dbReference type="EMBL" id="JAIQCV010000006">
    <property type="protein sequence ID" value="KAH1091782.1"/>
    <property type="molecule type" value="Genomic_DNA"/>
</dbReference>
<dbReference type="AlphaFoldDB" id="A0A9D3VRG9"/>
<dbReference type="Proteomes" id="UP000828251">
    <property type="component" value="Unassembled WGS sequence"/>
</dbReference>
<proteinExistence type="predicted"/>
<name>A0A9D3VRG9_9ROSI</name>
<accession>A0A9D3VRG9</accession>
<feature type="non-terminal residue" evidence="1">
    <location>
        <position position="59"/>
    </location>
</feature>
<protein>
    <submittedName>
        <fullName evidence="1">Uncharacterized protein</fullName>
    </submittedName>
</protein>
<gene>
    <name evidence="1" type="ORF">J1N35_019039</name>
</gene>
<reference evidence="1 2" key="1">
    <citation type="journal article" date="2021" name="Plant Biotechnol. J.">
        <title>Multi-omics assisted identification of the key and species-specific regulatory components of drought-tolerant mechanisms in Gossypium stocksii.</title>
        <authorList>
            <person name="Yu D."/>
            <person name="Ke L."/>
            <person name="Zhang D."/>
            <person name="Wu Y."/>
            <person name="Sun Y."/>
            <person name="Mei J."/>
            <person name="Sun J."/>
            <person name="Sun Y."/>
        </authorList>
    </citation>
    <scope>NUCLEOTIDE SEQUENCE [LARGE SCALE GENOMIC DNA]</scope>
    <source>
        <strain evidence="2">cv. E1</strain>
        <tissue evidence="1">Leaf</tissue>
    </source>
</reference>
<sequence>MSLGALETKAEEALIEMMGHVIEQWFDKYVRAAPTSSTKCHDELVRHEETVRTIEATPS</sequence>
<keyword evidence="2" id="KW-1185">Reference proteome</keyword>
<comment type="caution">
    <text evidence="1">The sequence shown here is derived from an EMBL/GenBank/DDBJ whole genome shotgun (WGS) entry which is preliminary data.</text>
</comment>
<organism evidence="1 2">
    <name type="scientific">Gossypium stocksii</name>
    <dbReference type="NCBI Taxonomy" id="47602"/>
    <lineage>
        <taxon>Eukaryota</taxon>
        <taxon>Viridiplantae</taxon>
        <taxon>Streptophyta</taxon>
        <taxon>Embryophyta</taxon>
        <taxon>Tracheophyta</taxon>
        <taxon>Spermatophyta</taxon>
        <taxon>Magnoliopsida</taxon>
        <taxon>eudicotyledons</taxon>
        <taxon>Gunneridae</taxon>
        <taxon>Pentapetalae</taxon>
        <taxon>rosids</taxon>
        <taxon>malvids</taxon>
        <taxon>Malvales</taxon>
        <taxon>Malvaceae</taxon>
        <taxon>Malvoideae</taxon>
        <taxon>Gossypium</taxon>
    </lineage>
</organism>
<evidence type="ECO:0000313" key="2">
    <source>
        <dbReference type="Proteomes" id="UP000828251"/>
    </source>
</evidence>
<evidence type="ECO:0000313" key="1">
    <source>
        <dbReference type="EMBL" id="KAH1091782.1"/>
    </source>
</evidence>